<comment type="caution">
    <text evidence="1">The sequence shown here is derived from an EMBL/GenBank/DDBJ whole genome shotgun (WGS) entry which is preliminary data.</text>
</comment>
<proteinExistence type="predicted"/>
<organism evidence="1 2">
    <name type="scientific">Eretmocerus hayati</name>
    <dbReference type="NCBI Taxonomy" id="131215"/>
    <lineage>
        <taxon>Eukaryota</taxon>
        <taxon>Metazoa</taxon>
        <taxon>Ecdysozoa</taxon>
        <taxon>Arthropoda</taxon>
        <taxon>Hexapoda</taxon>
        <taxon>Insecta</taxon>
        <taxon>Pterygota</taxon>
        <taxon>Neoptera</taxon>
        <taxon>Endopterygota</taxon>
        <taxon>Hymenoptera</taxon>
        <taxon>Apocrita</taxon>
        <taxon>Proctotrupomorpha</taxon>
        <taxon>Chalcidoidea</taxon>
        <taxon>Aphelinidae</taxon>
        <taxon>Aphelininae</taxon>
        <taxon>Eretmocerus</taxon>
    </lineage>
</organism>
<accession>A0ACC2PBZ7</accession>
<dbReference type="EMBL" id="CM056742">
    <property type="protein sequence ID" value="KAJ8680321.1"/>
    <property type="molecule type" value="Genomic_DNA"/>
</dbReference>
<protein>
    <submittedName>
        <fullName evidence="1">Uncharacterized protein</fullName>
    </submittedName>
</protein>
<keyword evidence="2" id="KW-1185">Reference proteome</keyword>
<evidence type="ECO:0000313" key="1">
    <source>
        <dbReference type="EMBL" id="KAJ8680321.1"/>
    </source>
</evidence>
<name>A0ACC2PBZ7_9HYME</name>
<dbReference type="Proteomes" id="UP001239111">
    <property type="component" value="Chromosome 2"/>
</dbReference>
<gene>
    <name evidence="1" type="ORF">QAD02_016108</name>
</gene>
<reference evidence="1" key="1">
    <citation type="submission" date="2023-04" db="EMBL/GenBank/DDBJ databases">
        <title>A chromosome-level genome assembly of the parasitoid wasp Eretmocerus hayati.</title>
        <authorList>
            <person name="Zhong Y."/>
            <person name="Liu S."/>
            <person name="Liu Y."/>
        </authorList>
    </citation>
    <scope>NUCLEOTIDE SEQUENCE</scope>
    <source>
        <strain evidence="1">ZJU_SS_LIU_2023</strain>
    </source>
</reference>
<evidence type="ECO:0000313" key="2">
    <source>
        <dbReference type="Proteomes" id="UP001239111"/>
    </source>
</evidence>
<sequence>MIASEIGSTNDAETIRITRGEKAPLIRGRGILYRLSSLFRFRNPSMDDRDGYVEFSTLGSDNGRTLGTFAGVFSPVTLSMFSALVFIRMGYIVGNAGLITTLVQFLIAYGILVFTVSSVCAISTNGAVEGGGAYFMISRTLGPEFGGSIGTLFFMANIVSSALCISGCAEGLIENFGPSGYLVGKSALIPDGDWWRFLYRSILNTANLVVCLIGAAMFAKTSVAILAIVCISLGSVFISFIYMGEMPIAIPDANTLVHQNATNRAFGNYTGLSYSTLLENLYSNYSADYTSQGVISNFASVFGVLFSGVTGIMAGANMSGELKNPGKSIPWGTLSAVAFTFICYIILSVLTAATTSRYLLQNNFIYMMPINLCPPLVAIGILTATFSAGLSNLIGSSRVLEALAKDNIFGPLLNFVVKATWKGNPIGAVFTSWLLVQVILLIQSLNAIAQINSVLFLLSYLATNLACLGLELASAPNFRPTYNFFTWYTATIGLLGTLIMMFIINSIYASSSIMLCLLLVIVLHLFSPSKNAAWGSISQALIFHQVRKYLLMLDSRKDHVKFWRPQILLMVASPRSACPLIDFINDLKKGGLYVIGHVKVGEFSGKVDPTIEEYPHWLSLVDHMKVKAFVELTVTKTVREGLQHLIRLSGMGAMKPNTIVLGFYDAEVPRDFFQDSQYATTMFEDVTTSANGKVFSLRQPNIDRTVDELQYVGMCQDVLNMKKNLCLCRNFHVLNKTQLSRYSNLKFIDVWPVNFFQPSDQDPFDTTSLFMLQLACIINMVPNWKNLHLRVFHCEIAKSGTSSLSISESHSSVNESPRISNEHKLKNLLKMLRISASITKIPDWSEQIRELNGRSLIESRAESSFETSVDTVENTLNNVSRAYILNVNKLIRRHCTLTAAVFIYLPAPPNMNTWDKEMLHKQYLQLLTELTADLPPTLLVHGVSAVTSTTL</sequence>